<evidence type="ECO:0000313" key="2">
    <source>
        <dbReference type="EnsemblMetazoa" id="AATE012337-PA.1"/>
    </source>
</evidence>
<proteinExistence type="predicted"/>
<feature type="region of interest" description="Disordered" evidence="1">
    <location>
        <begin position="268"/>
        <end position="301"/>
    </location>
</feature>
<feature type="compositionally biased region" description="Basic residues" evidence="1">
    <location>
        <begin position="31"/>
        <end position="45"/>
    </location>
</feature>
<protein>
    <submittedName>
        <fullName evidence="2">Uncharacterized protein</fullName>
    </submittedName>
</protein>
<feature type="compositionally biased region" description="Basic and acidic residues" evidence="1">
    <location>
        <begin position="279"/>
        <end position="288"/>
    </location>
</feature>
<organism evidence="2">
    <name type="scientific">Anopheles atroparvus</name>
    <name type="common">European mosquito</name>
    <dbReference type="NCBI Taxonomy" id="41427"/>
    <lineage>
        <taxon>Eukaryota</taxon>
        <taxon>Metazoa</taxon>
        <taxon>Ecdysozoa</taxon>
        <taxon>Arthropoda</taxon>
        <taxon>Hexapoda</taxon>
        <taxon>Insecta</taxon>
        <taxon>Pterygota</taxon>
        <taxon>Neoptera</taxon>
        <taxon>Endopterygota</taxon>
        <taxon>Diptera</taxon>
        <taxon>Nematocera</taxon>
        <taxon>Culicoidea</taxon>
        <taxon>Culicidae</taxon>
        <taxon>Anophelinae</taxon>
        <taxon>Anopheles</taxon>
    </lineage>
</organism>
<reference evidence="2" key="1">
    <citation type="submission" date="2022-08" db="UniProtKB">
        <authorList>
            <consortium name="EnsemblMetazoa"/>
        </authorList>
    </citation>
    <scope>IDENTIFICATION</scope>
    <source>
        <strain evidence="2">EBRO</strain>
    </source>
</reference>
<dbReference type="EnsemblMetazoa" id="AATE012337-RA">
    <property type="protein sequence ID" value="AATE012337-PA.1"/>
    <property type="gene ID" value="AATE012337"/>
</dbReference>
<dbReference type="AlphaFoldDB" id="A0A182J6L4"/>
<dbReference type="VEuPathDB" id="VectorBase:AATE012337"/>
<sequence length="301" mass="31211">MLAMRRESEPIYGSASASNSLNLLHHHGLHHAPLHGHHHHSHQHLHSPSGQLASNGTVDAESPLAGHPSAENGTLAVSNVSASATGRSSNHPATSSLDEYVDILQVQQLLLENSSSAAGSTGGTTVASTSTTTSPASTTSTTTTSTATSSICTTPVIPVSSVLSQPSIAATSSSSGTSSLFNAKNRPKVNLQKATEFSSTTNQLQVAPRCFCFPPSNHGPTWPNAALNLANGQKPTNGSEHGSGRIDGLTRLGCMFVAARFAKTKPSLCVPSSPKRATKRTENERETAGEGAGWGWDARLP</sequence>
<name>A0A182J6L4_ANOAO</name>
<accession>A0A182J6L4</accession>
<evidence type="ECO:0000256" key="1">
    <source>
        <dbReference type="SAM" id="MobiDB-lite"/>
    </source>
</evidence>
<dbReference type="STRING" id="41427.A0A182J6L4"/>
<feature type="region of interest" description="Disordered" evidence="1">
    <location>
        <begin position="31"/>
        <end position="72"/>
    </location>
</feature>
<feature type="region of interest" description="Disordered" evidence="1">
    <location>
        <begin position="115"/>
        <end position="149"/>
    </location>
</feature>